<dbReference type="RefSeq" id="WP_054327354.1">
    <property type="nucleotide sequence ID" value="NZ_JACOPL010000009.1"/>
</dbReference>
<name>A0A923LX88_9FIRM</name>
<comment type="caution">
    <text evidence="1">The sequence shown here is derived from an EMBL/GenBank/DDBJ whole genome shotgun (WGS) entry which is preliminary data.</text>
</comment>
<evidence type="ECO:0000313" key="1">
    <source>
        <dbReference type="EMBL" id="MBC5725972.1"/>
    </source>
</evidence>
<dbReference type="EMBL" id="JACOPL010000009">
    <property type="protein sequence ID" value="MBC5725972.1"/>
    <property type="molecule type" value="Genomic_DNA"/>
</dbReference>
<organism evidence="1 2">
    <name type="scientific">Agathobaculum faecis</name>
    <dbReference type="NCBI Taxonomy" id="2763013"/>
    <lineage>
        <taxon>Bacteria</taxon>
        <taxon>Bacillati</taxon>
        <taxon>Bacillota</taxon>
        <taxon>Clostridia</taxon>
        <taxon>Eubacteriales</taxon>
        <taxon>Butyricicoccaceae</taxon>
        <taxon>Agathobaculum</taxon>
    </lineage>
</organism>
<accession>A0A923LX88</accession>
<proteinExistence type="predicted"/>
<dbReference type="AlphaFoldDB" id="A0A923LX88"/>
<dbReference type="InterPro" id="IPR010540">
    <property type="entry name" value="CmpB_TMEM229"/>
</dbReference>
<protein>
    <submittedName>
        <fullName evidence="1">Uncharacterized protein</fullName>
    </submittedName>
</protein>
<evidence type="ECO:0000313" key="2">
    <source>
        <dbReference type="Proteomes" id="UP000606499"/>
    </source>
</evidence>
<reference evidence="1" key="1">
    <citation type="submission" date="2020-08" db="EMBL/GenBank/DDBJ databases">
        <title>Genome public.</title>
        <authorList>
            <person name="Liu C."/>
            <person name="Sun Q."/>
        </authorList>
    </citation>
    <scope>NUCLEOTIDE SEQUENCE</scope>
    <source>
        <strain evidence="1">NSJ-28</strain>
    </source>
</reference>
<gene>
    <name evidence="1" type="ORF">H8S45_10945</name>
</gene>
<dbReference type="Pfam" id="PF06541">
    <property type="entry name" value="ABC_trans_CmpB"/>
    <property type="match status" value="1"/>
</dbReference>
<sequence length="117" mass="12968">MKQQTAGLFLLGASGYSALEILWRGYTHWTMALTGGAVLVGLNRLRPRVRAEKPLARCLCGAACITAAEYVVGCTVNRKYRMGVWDYSRERGNIQGQVCPKYAALWMLLAAPFMLPQ</sequence>
<dbReference type="Proteomes" id="UP000606499">
    <property type="component" value="Unassembled WGS sequence"/>
</dbReference>
<keyword evidence="2" id="KW-1185">Reference proteome</keyword>